<dbReference type="Proteomes" id="UP000887580">
    <property type="component" value="Unplaced"/>
</dbReference>
<sequence>MEAEKEIQPINQNQQLKKSIKETEALLNEIDDQHQAKLKEFMDEKKELTAKLFGEVDKAREKAEEELRKVVEENVILRILHNEQSVQNYELGLKVLEIPGLKASIKRYDNKVASLEDELKMSKELRDINNNAAITTQSNKENVVPDLNMQERPSTSKESKSRPQYSNSSTTEPSKAPSALSWADRLKIDYKNTARKRPRISHSVSMPKEDPKV</sequence>
<dbReference type="WBParaSite" id="PS1159_v2.g11273.t1">
    <property type="protein sequence ID" value="PS1159_v2.g11273.t1"/>
    <property type="gene ID" value="PS1159_v2.g11273"/>
</dbReference>
<accession>A0AC35EW27</accession>
<protein>
    <submittedName>
        <fullName evidence="2">Uncharacterized protein</fullName>
    </submittedName>
</protein>
<proteinExistence type="predicted"/>
<evidence type="ECO:0000313" key="2">
    <source>
        <dbReference type="WBParaSite" id="PS1159_v2.g11273.t1"/>
    </source>
</evidence>
<reference evidence="2" key="1">
    <citation type="submission" date="2022-11" db="UniProtKB">
        <authorList>
            <consortium name="WormBaseParasite"/>
        </authorList>
    </citation>
    <scope>IDENTIFICATION</scope>
</reference>
<evidence type="ECO:0000313" key="1">
    <source>
        <dbReference type="Proteomes" id="UP000887580"/>
    </source>
</evidence>
<name>A0AC35EW27_9BILA</name>
<organism evidence="1 2">
    <name type="scientific">Panagrolaimus sp. PS1159</name>
    <dbReference type="NCBI Taxonomy" id="55785"/>
    <lineage>
        <taxon>Eukaryota</taxon>
        <taxon>Metazoa</taxon>
        <taxon>Ecdysozoa</taxon>
        <taxon>Nematoda</taxon>
        <taxon>Chromadorea</taxon>
        <taxon>Rhabditida</taxon>
        <taxon>Tylenchina</taxon>
        <taxon>Panagrolaimomorpha</taxon>
        <taxon>Panagrolaimoidea</taxon>
        <taxon>Panagrolaimidae</taxon>
        <taxon>Panagrolaimus</taxon>
    </lineage>
</organism>